<evidence type="ECO:0000313" key="3">
    <source>
        <dbReference type="Proteomes" id="UP000824120"/>
    </source>
</evidence>
<protein>
    <submittedName>
        <fullName evidence="2">Uncharacterized protein</fullName>
    </submittedName>
</protein>
<dbReference type="EMBL" id="JACXVP010000019">
    <property type="protein sequence ID" value="KAG5568945.1"/>
    <property type="molecule type" value="Genomic_DNA"/>
</dbReference>
<proteinExistence type="predicted"/>
<keyword evidence="3" id="KW-1185">Reference proteome</keyword>
<reference evidence="2" key="1">
    <citation type="submission" date="2020-09" db="EMBL/GenBank/DDBJ databases">
        <title>De no assembly of potato wild relative species, Solanum commersonii.</title>
        <authorList>
            <person name="Cho K."/>
        </authorList>
    </citation>
    <scope>NUCLEOTIDE SEQUENCE</scope>
    <source>
        <strain evidence="2">LZ3.2</strain>
        <tissue evidence="2">Leaf</tissue>
    </source>
</reference>
<gene>
    <name evidence="2" type="ORF">H5410_063989</name>
</gene>
<evidence type="ECO:0000256" key="1">
    <source>
        <dbReference type="SAM" id="MobiDB-lite"/>
    </source>
</evidence>
<dbReference type="Proteomes" id="UP000824120">
    <property type="component" value="Unassembled WGS sequence"/>
</dbReference>
<evidence type="ECO:0000313" key="2">
    <source>
        <dbReference type="EMBL" id="KAG5568945.1"/>
    </source>
</evidence>
<dbReference type="OrthoDB" id="1829647at2759"/>
<organism evidence="2 3">
    <name type="scientific">Solanum commersonii</name>
    <name type="common">Commerson's wild potato</name>
    <name type="synonym">Commerson's nightshade</name>
    <dbReference type="NCBI Taxonomy" id="4109"/>
    <lineage>
        <taxon>Eukaryota</taxon>
        <taxon>Viridiplantae</taxon>
        <taxon>Streptophyta</taxon>
        <taxon>Embryophyta</taxon>
        <taxon>Tracheophyta</taxon>
        <taxon>Spermatophyta</taxon>
        <taxon>Magnoliopsida</taxon>
        <taxon>eudicotyledons</taxon>
        <taxon>Gunneridae</taxon>
        <taxon>Pentapetalae</taxon>
        <taxon>asterids</taxon>
        <taxon>lamiids</taxon>
        <taxon>Solanales</taxon>
        <taxon>Solanaceae</taxon>
        <taxon>Solanoideae</taxon>
        <taxon>Solaneae</taxon>
        <taxon>Solanum</taxon>
    </lineage>
</organism>
<comment type="caution">
    <text evidence="2">The sequence shown here is derived from an EMBL/GenBank/DDBJ whole genome shotgun (WGS) entry which is preliminary data.</text>
</comment>
<accession>A0A9J5W0K7</accession>
<feature type="region of interest" description="Disordered" evidence="1">
    <location>
        <begin position="52"/>
        <end position="96"/>
    </location>
</feature>
<sequence>MSSRIGPAKQVQKRRCPLRFRGISKITLKVVVFHFRLRLPLILHLSSHFTKPEGTVPDPSRPYAATSSPRERLRAIHRQPAGWGPGPVPDPRANPFRDSGSILPTSLAYIVPSTVHSPWRRCGYECGRAWAALVLRIFKGAGAHGHRAASRCSSGRWTLPPVSRFEGGRYI</sequence>
<name>A0A9J5W0K7_SOLCO</name>
<dbReference type="AlphaFoldDB" id="A0A9J5W0K7"/>